<reference evidence="16 17" key="1">
    <citation type="journal article" date="2018" name="Evol. Lett.">
        <title>Horizontal gene cluster transfer increased hallucinogenic mushroom diversity.</title>
        <authorList>
            <person name="Reynolds H.T."/>
            <person name="Vijayakumar V."/>
            <person name="Gluck-Thaler E."/>
            <person name="Korotkin H.B."/>
            <person name="Matheny P.B."/>
            <person name="Slot J.C."/>
        </authorList>
    </citation>
    <scope>NUCLEOTIDE SEQUENCE [LARGE SCALE GENOMIC DNA]</scope>
    <source>
        <strain evidence="16 17">2631</strain>
    </source>
</reference>
<dbReference type="GO" id="GO:0015074">
    <property type="term" value="P:DNA integration"/>
    <property type="evidence" value="ECO:0007669"/>
    <property type="project" value="UniProtKB-KW"/>
</dbReference>
<evidence type="ECO:0000256" key="5">
    <source>
        <dbReference type="ARBA" id="ARBA00022759"/>
    </source>
</evidence>
<dbReference type="SUPFAM" id="SSF53098">
    <property type="entry name" value="Ribonuclease H-like"/>
    <property type="match status" value="1"/>
</dbReference>
<dbReference type="EMBL" id="NHYD01003811">
    <property type="protein sequence ID" value="PPQ72559.1"/>
    <property type="molecule type" value="Genomic_DNA"/>
</dbReference>
<keyword evidence="3" id="KW-0540">Nuclease</keyword>
<comment type="catalytic activity">
    <reaction evidence="14">
        <text>DNA(n) + a 2'-deoxyribonucleoside 5'-triphosphate = DNA(n+1) + diphosphate</text>
        <dbReference type="Rhea" id="RHEA:22508"/>
        <dbReference type="Rhea" id="RHEA-COMP:17339"/>
        <dbReference type="Rhea" id="RHEA-COMP:17340"/>
        <dbReference type="ChEBI" id="CHEBI:33019"/>
        <dbReference type="ChEBI" id="CHEBI:61560"/>
        <dbReference type="ChEBI" id="CHEBI:173112"/>
        <dbReference type="EC" id="2.7.7.7"/>
    </reaction>
</comment>
<dbReference type="GO" id="GO:0004519">
    <property type="term" value="F:endonuclease activity"/>
    <property type="evidence" value="ECO:0007669"/>
    <property type="project" value="UniProtKB-KW"/>
</dbReference>
<evidence type="ECO:0000256" key="1">
    <source>
        <dbReference type="ARBA" id="ARBA00022578"/>
    </source>
</evidence>
<comment type="catalytic activity">
    <reaction evidence="13">
        <text>DNA(n) + a 2'-deoxyribonucleoside 5'-triphosphate = DNA(n+1) + diphosphate</text>
        <dbReference type="Rhea" id="RHEA:22508"/>
        <dbReference type="Rhea" id="RHEA-COMP:17339"/>
        <dbReference type="Rhea" id="RHEA-COMP:17340"/>
        <dbReference type="ChEBI" id="CHEBI:33019"/>
        <dbReference type="ChEBI" id="CHEBI:61560"/>
        <dbReference type="ChEBI" id="CHEBI:173112"/>
        <dbReference type="EC" id="2.7.7.49"/>
    </reaction>
</comment>
<dbReference type="GO" id="GO:0016787">
    <property type="term" value="F:hydrolase activity"/>
    <property type="evidence" value="ECO:0007669"/>
    <property type="project" value="UniProtKB-KW"/>
</dbReference>
<proteinExistence type="predicted"/>
<evidence type="ECO:0000256" key="13">
    <source>
        <dbReference type="ARBA" id="ARBA00048173"/>
    </source>
</evidence>
<keyword evidence="5" id="KW-0255">Endonuclease</keyword>
<evidence type="ECO:0000256" key="2">
    <source>
        <dbReference type="ARBA" id="ARBA00022695"/>
    </source>
</evidence>
<evidence type="ECO:0000256" key="6">
    <source>
        <dbReference type="ARBA" id="ARBA00022801"/>
    </source>
</evidence>
<keyword evidence="8" id="KW-0694">RNA-binding</keyword>
<keyword evidence="11" id="KW-0808">Transferase</keyword>
<name>A0A409W208_PSICY</name>
<dbReference type="PANTHER" id="PTHR42648">
    <property type="entry name" value="TRANSPOSASE, PUTATIVE-RELATED"/>
    <property type="match status" value="1"/>
</dbReference>
<dbReference type="InterPro" id="IPR001584">
    <property type="entry name" value="Integrase_cat-core"/>
</dbReference>
<protein>
    <recommendedName>
        <fullName evidence="15">Integrase catalytic domain-containing protein</fullName>
    </recommendedName>
</protein>
<keyword evidence="1" id="KW-0815">Transposition</keyword>
<evidence type="ECO:0000313" key="16">
    <source>
        <dbReference type="EMBL" id="PPQ72559.1"/>
    </source>
</evidence>
<evidence type="ECO:0000256" key="12">
    <source>
        <dbReference type="ARBA" id="ARBA00023172"/>
    </source>
</evidence>
<dbReference type="InterPro" id="IPR036397">
    <property type="entry name" value="RNaseH_sf"/>
</dbReference>
<keyword evidence="9" id="KW-0229">DNA integration</keyword>
<organism evidence="16 17">
    <name type="scientific">Psilocybe cyanescens</name>
    <dbReference type="NCBI Taxonomy" id="93625"/>
    <lineage>
        <taxon>Eukaryota</taxon>
        <taxon>Fungi</taxon>
        <taxon>Dikarya</taxon>
        <taxon>Basidiomycota</taxon>
        <taxon>Agaricomycotina</taxon>
        <taxon>Agaricomycetes</taxon>
        <taxon>Agaricomycetidae</taxon>
        <taxon>Agaricales</taxon>
        <taxon>Agaricineae</taxon>
        <taxon>Strophariaceae</taxon>
        <taxon>Psilocybe</taxon>
    </lineage>
</organism>
<accession>A0A409W208</accession>
<dbReference type="Gene3D" id="3.30.420.10">
    <property type="entry name" value="Ribonuclease H-like superfamily/Ribonuclease H"/>
    <property type="match status" value="1"/>
</dbReference>
<sequence length="355" mass="40452">MGEISNNLYFLHVKFLLAPGVTPTIPLEIALYTKINKMMDLWHHQMGHIREKATRNLLKFVLDVTFLLNDTFSKCKPCIISKHARPPCPLSLSPKSLELLALLFIDLCGPFPVITPHSKSYMIVFMDDCSDAIKVHLLATKDQSYDAYKKTKAAWKLKMGKKVKVIHFDPGGEFVGSEFIASLKADSIFVDIVPQGEHWKNWKMEHCMQTLQRCMLAMITAVQVTLYYWGEAALCSAFLQNIMITSSLPPNVTPFEIFHKHKLNIKFLCALLKFLWNSKLSWEPKASPPSNESDIDAEPTVAPVATAENAPCVLRKPDEQKLMEKGQKWKQTVEAAKEHLDKMRNRRELRAAVRE</sequence>
<comment type="caution">
    <text evidence="16">The sequence shown here is derived from an EMBL/GenBank/DDBJ whole genome shotgun (WGS) entry which is preliminary data.</text>
</comment>
<keyword evidence="10" id="KW-0695">RNA-directed DNA polymerase</keyword>
<keyword evidence="6" id="KW-0378">Hydrolase</keyword>
<keyword evidence="17" id="KW-1185">Reference proteome</keyword>
<evidence type="ECO:0000256" key="11">
    <source>
        <dbReference type="ARBA" id="ARBA00022932"/>
    </source>
</evidence>
<dbReference type="GO" id="GO:0003887">
    <property type="term" value="F:DNA-directed DNA polymerase activity"/>
    <property type="evidence" value="ECO:0007669"/>
    <property type="project" value="UniProtKB-KW"/>
</dbReference>
<dbReference type="GO" id="GO:0003964">
    <property type="term" value="F:RNA-directed DNA polymerase activity"/>
    <property type="evidence" value="ECO:0007669"/>
    <property type="project" value="UniProtKB-KW"/>
</dbReference>
<evidence type="ECO:0000256" key="3">
    <source>
        <dbReference type="ARBA" id="ARBA00022722"/>
    </source>
</evidence>
<keyword evidence="12" id="KW-0233">DNA recombination</keyword>
<dbReference type="Proteomes" id="UP000283269">
    <property type="component" value="Unassembled WGS sequence"/>
</dbReference>
<keyword evidence="4" id="KW-0479">Metal-binding</keyword>
<dbReference type="GO" id="GO:0006310">
    <property type="term" value="P:DNA recombination"/>
    <property type="evidence" value="ECO:0007669"/>
    <property type="project" value="UniProtKB-KW"/>
</dbReference>
<feature type="domain" description="Integrase catalytic" evidence="15">
    <location>
        <begin position="90"/>
        <end position="262"/>
    </location>
</feature>
<keyword evidence="2" id="KW-0548">Nucleotidyltransferase</keyword>
<evidence type="ECO:0000256" key="10">
    <source>
        <dbReference type="ARBA" id="ARBA00022918"/>
    </source>
</evidence>
<dbReference type="GO" id="GO:0032196">
    <property type="term" value="P:transposition"/>
    <property type="evidence" value="ECO:0007669"/>
    <property type="project" value="UniProtKB-KW"/>
</dbReference>
<evidence type="ECO:0000256" key="4">
    <source>
        <dbReference type="ARBA" id="ARBA00022723"/>
    </source>
</evidence>
<dbReference type="PROSITE" id="PS50994">
    <property type="entry name" value="INTEGRASE"/>
    <property type="match status" value="1"/>
</dbReference>
<keyword evidence="11" id="KW-0239">DNA-directed DNA polymerase</keyword>
<evidence type="ECO:0000259" key="15">
    <source>
        <dbReference type="PROSITE" id="PS50994"/>
    </source>
</evidence>
<dbReference type="InterPro" id="IPR012337">
    <property type="entry name" value="RNaseH-like_sf"/>
</dbReference>
<dbReference type="PANTHER" id="PTHR42648:SF11">
    <property type="entry name" value="TRANSPOSON TY4-P GAG-POL POLYPROTEIN"/>
    <property type="match status" value="1"/>
</dbReference>
<dbReference type="AlphaFoldDB" id="A0A409W208"/>
<evidence type="ECO:0000256" key="7">
    <source>
        <dbReference type="ARBA" id="ARBA00022842"/>
    </source>
</evidence>
<dbReference type="GO" id="GO:0005634">
    <property type="term" value="C:nucleus"/>
    <property type="evidence" value="ECO:0007669"/>
    <property type="project" value="UniProtKB-ARBA"/>
</dbReference>
<dbReference type="InParanoid" id="A0A409W208"/>
<evidence type="ECO:0000256" key="14">
    <source>
        <dbReference type="ARBA" id="ARBA00049244"/>
    </source>
</evidence>
<evidence type="ECO:0000313" key="17">
    <source>
        <dbReference type="Proteomes" id="UP000283269"/>
    </source>
</evidence>
<gene>
    <name evidence="16" type="ORF">CVT25_004982</name>
</gene>
<evidence type="ECO:0000256" key="9">
    <source>
        <dbReference type="ARBA" id="ARBA00022908"/>
    </source>
</evidence>
<dbReference type="OrthoDB" id="7691805at2759"/>
<evidence type="ECO:0000256" key="8">
    <source>
        <dbReference type="ARBA" id="ARBA00022884"/>
    </source>
</evidence>
<dbReference type="GO" id="GO:0046872">
    <property type="term" value="F:metal ion binding"/>
    <property type="evidence" value="ECO:0007669"/>
    <property type="project" value="UniProtKB-KW"/>
</dbReference>
<keyword evidence="7" id="KW-0460">Magnesium</keyword>
<dbReference type="GO" id="GO:0003723">
    <property type="term" value="F:RNA binding"/>
    <property type="evidence" value="ECO:0007669"/>
    <property type="project" value="UniProtKB-KW"/>
</dbReference>
<dbReference type="STRING" id="93625.A0A409W208"/>
<dbReference type="InterPro" id="IPR039537">
    <property type="entry name" value="Retrotran_Ty1/copia-like"/>
</dbReference>